<evidence type="ECO:0000256" key="8">
    <source>
        <dbReference type="ARBA" id="ARBA00024235"/>
    </source>
</evidence>
<dbReference type="SUPFAM" id="SSF48452">
    <property type="entry name" value="TPR-like"/>
    <property type="match status" value="1"/>
</dbReference>
<dbReference type="AlphaFoldDB" id="A0A0F3KA65"/>
<keyword evidence="6" id="KW-0143">Chaperone</keyword>
<dbReference type="OrthoDB" id="9789675at2"/>
<evidence type="ECO:0000256" key="4">
    <source>
        <dbReference type="ARBA" id="ARBA00022989"/>
    </source>
</evidence>
<dbReference type="Gene3D" id="1.25.40.10">
    <property type="entry name" value="Tetratricopeptide repeat domain"/>
    <property type="match status" value="1"/>
</dbReference>
<proteinExistence type="inferred from homology"/>
<evidence type="ECO:0000313" key="11">
    <source>
        <dbReference type="EMBL" id="KJV28098.1"/>
    </source>
</evidence>
<evidence type="ECO:0000256" key="3">
    <source>
        <dbReference type="ARBA" id="ARBA00022692"/>
    </source>
</evidence>
<dbReference type="GO" id="GO:0044877">
    <property type="term" value="F:protein-containing complex binding"/>
    <property type="evidence" value="ECO:0007669"/>
    <property type="project" value="InterPro"/>
</dbReference>
<keyword evidence="5 9" id="KW-0472">Membrane</keyword>
<evidence type="ECO:0000256" key="7">
    <source>
        <dbReference type="ARBA" id="ARBA00024197"/>
    </source>
</evidence>
<comment type="similarity">
    <text evidence="7">Belongs to the YfgM family.</text>
</comment>
<dbReference type="PANTHER" id="PTHR38035">
    <property type="entry name" value="UPF0070 PROTEIN YFGM"/>
    <property type="match status" value="1"/>
</dbReference>
<dbReference type="InterPro" id="IPR018704">
    <property type="entry name" value="SecYEG/CpoB_TPR"/>
</dbReference>
<keyword evidence="3 9" id="KW-0812">Transmembrane</keyword>
<reference evidence="11 12" key="1">
    <citation type="submission" date="2015-03" db="EMBL/GenBank/DDBJ databases">
        <title>Draft genome sequence of Luteibacter yeojuensis strain SU11.</title>
        <authorList>
            <person name="Sulaiman J."/>
            <person name="Priya K."/>
            <person name="Chan K.-G."/>
        </authorList>
    </citation>
    <scope>NUCLEOTIDE SEQUENCE [LARGE SCALE GENOMIC DNA]</scope>
    <source>
        <strain evidence="11 12">SU11</strain>
    </source>
</reference>
<evidence type="ECO:0000313" key="12">
    <source>
        <dbReference type="Proteomes" id="UP000033651"/>
    </source>
</evidence>
<dbReference type="GO" id="GO:0005886">
    <property type="term" value="C:plasma membrane"/>
    <property type="evidence" value="ECO:0007669"/>
    <property type="project" value="UniProtKB-SubCell"/>
</dbReference>
<organism evidence="11 12">
    <name type="scientific">Luteibacter yeojuensis</name>
    <dbReference type="NCBI Taxonomy" id="345309"/>
    <lineage>
        <taxon>Bacteria</taxon>
        <taxon>Pseudomonadati</taxon>
        <taxon>Pseudomonadota</taxon>
        <taxon>Gammaproteobacteria</taxon>
        <taxon>Lysobacterales</taxon>
        <taxon>Rhodanobacteraceae</taxon>
        <taxon>Luteibacter</taxon>
    </lineage>
</organism>
<evidence type="ECO:0000256" key="1">
    <source>
        <dbReference type="ARBA" id="ARBA00004401"/>
    </source>
</evidence>
<evidence type="ECO:0000256" key="5">
    <source>
        <dbReference type="ARBA" id="ARBA00023136"/>
    </source>
</evidence>
<evidence type="ECO:0000256" key="2">
    <source>
        <dbReference type="ARBA" id="ARBA00022475"/>
    </source>
</evidence>
<protein>
    <recommendedName>
        <fullName evidence="8">Ancillary SecYEG translocon subunit</fullName>
    </recommendedName>
</protein>
<evidence type="ECO:0000256" key="9">
    <source>
        <dbReference type="SAM" id="Phobius"/>
    </source>
</evidence>
<dbReference type="InterPro" id="IPR011990">
    <property type="entry name" value="TPR-like_helical_dom_sf"/>
</dbReference>
<feature type="domain" description="Ancillary SecYEG translocon subunit/Cell division coordinator CpoB TPR" evidence="10">
    <location>
        <begin position="17"/>
        <end position="209"/>
    </location>
</feature>
<dbReference type="PIRSF" id="PIRSF006170">
    <property type="entry name" value="YfgM"/>
    <property type="match status" value="1"/>
</dbReference>
<dbReference type="EMBL" id="JZRB01000045">
    <property type="protein sequence ID" value="KJV28098.1"/>
    <property type="molecule type" value="Genomic_DNA"/>
</dbReference>
<dbReference type="RefSeq" id="WP_045830850.1">
    <property type="nucleotide sequence ID" value="NZ_JZRB01000045.1"/>
</dbReference>
<keyword evidence="2" id="KW-1003">Cell membrane</keyword>
<comment type="subcellular location">
    <subcellularLocation>
        <location evidence="1">Cell membrane</location>
        <topology evidence="1">Single-pass type II membrane protein</topology>
    </subcellularLocation>
</comment>
<evidence type="ECO:0000256" key="6">
    <source>
        <dbReference type="ARBA" id="ARBA00023186"/>
    </source>
</evidence>
<gene>
    <name evidence="11" type="ORF">VI08_17185</name>
</gene>
<name>A0A0F3KA65_9GAMM</name>
<dbReference type="PATRIC" id="fig|345309.4.peg.3218"/>
<dbReference type="PANTHER" id="PTHR38035:SF1">
    <property type="entry name" value="ANCILLARY SECYEG TRANSLOCON SUBUNIT"/>
    <property type="match status" value="1"/>
</dbReference>
<comment type="caution">
    <text evidence="11">The sequence shown here is derived from an EMBL/GenBank/DDBJ whole genome shotgun (WGS) entry which is preliminary data.</text>
</comment>
<keyword evidence="4 9" id="KW-1133">Transmembrane helix</keyword>
<sequence>MAFDIYDDYEQGERVQQWLRKNGVSIAVGIALGLVLIFGWQQWKSHRAGHEQEAANVYAALQLANATNKPTEADVRTESLMKDYSDTAWAVFAAGERAQRNVMAGQADKAAGDLDWAQAHAKDDTLKALVGLRVAQLKYAQGKPQDALTALDALQGKGFDAATQELRGDVLVKLGRPDDARKAYQAAIAAMGDSAPQRGVVQTKLDDLAVAGKQGA</sequence>
<dbReference type="InterPro" id="IPR026039">
    <property type="entry name" value="YfgM"/>
</dbReference>
<keyword evidence="12" id="KW-1185">Reference proteome</keyword>
<dbReference type="Pfam" id="PF09976">
    <property type="entry name" value="TPR_21"/>
    <property type="match status" value="1"/>
</dbReference>
<feature type="transmembrane region" description="Helical" evidence="9">
    <location>
        <begin position="23"/>
        <end position="40"/>
    </location>
</feature>
<evidence type="ECO:0000259" key="10">
    <source>
        <dbReference type="Pfam" id="PF09976"/>
    </source>
</evidence>
<dbReference type="Proteomes" id="UP000033651">
    <property type="component" value="Unassembled WGS sequence"/>
</dbReference>
<accession>A0A0F3KA65</accession>